<accession>A0AAP0DWJ4</accession>
<name>A0AAP0DWJ4_9MAGN</name>
<keyword evidence="3" id="KW-1185">Reference proteome</keyword>
<feature type="region of interest" description="Disordered" evidence="1">
    <location>
        <begin position="216"/>
        <end position="271"/>
    </location>
</feature>
<organism evidence="2 3">
    <name type="scientific">Stephania yunnanensis</name>
    <dbReference type="NCBI Taxonomy" id="152371"/>
    <lineage>
        <taxon>Eukaryota</taxon>
        <taxon>Viridiplantae</taxon>
        <taxon>Streptophyta</taxon>
        <taxon>Embryophyta</taxon>
        <taxon>Tracheophyta</taxon>
        <taxon>Spermatophyta</taxon>
        <taxon>Magnoliopsida</taxon>
        <taxon>Ranunculales</taxon>
        <taxon>Menispermaceae</taxon>
        <taxon>Menispermoideae</taxon>
        <taxon>Cissampelideae</taxon>
        <taxon>Stephania</taxon>
    </lineage>
</organism>
<feature type="compositionally biased region" description="Basic residues" evidence="1">
    <location>
        <begin position="238"/>
        <end position="257"/>
    </location>
</feature>
<feature type="compositionally biased region" description="Low complexity" evidence="1">
    <location>
        <begin position="13"/>
        <end position="22"/>
    </location>
</feature>
<dbReference type="Proteomes" id="UP001420932">
    <property type="component" value="Unassembled WGS sequence"/>
</dbReference>
<protein>
    <submittedName>
        <fullName evidence="2">Uncharacterized protein</fullName>
    </submittedName>
</protein>
<gene>
    <name evidence="2" type="ORF">Syun_031979</name>
</gene>
<reference evidence="2 3" key="1">
    <citation type="submission" date="2024-01" db="EMBL/GenBank/DDBJ databases">
        <title>Genome assemblies of Stephania.</title>
        <authorList>
            <person name="Yang L."/>
        </authorList>
    </citation>
    <scope>NUCLEOTIDE SEQUENCE [LARGE SCALE GENOMIC DNA]</scope>
    <source>
        <strain evidence="2">YNDBR</strain>
        <tissue evidence="2">Leaf</tissue>
    </source>
</reference>
<feature type="compositionally biased region" description="Basic and acidic residues" evidence="1">
    <location>
        <begin position="46"/>
        <end position="58"/>
    </location>
</feature>
<dbReference type="AlphaFoldDB" id="A0AAP0DWJ4"/>
<sequence length="658" mass="71342">MDRTWTVVGVGGSPRVPSSGISGEEDQVGPCEQLDALSPFNPLSEMRQKEGKSMDRPLRLHPVGTTRSPQGRLRHPGGRRRAITQAFLRPKSRAEKGAKLSVPGSPLFGEHSTMKVVSCVRGESYCLSLASMVESVGEAVVDPVADSLALPEVVTLTARSWLQYLPETHGMWIWMVGVSPSSSSEDRSSSEIGCKLLGGGGGISLIAQINGSDSFRNKEENPSGVCHLAHPSGSDKTGKKRGSLSKRKQFKSPRHSRGASNARAEQAASGHHRFLLSHSRIPLSKRSAAFRPEVGRWFWEMSSHQQVDLVQLLGEAWRRVEGKWVPPPVEVEVEVAACGLDEYPNNSTWLISGDGITTFSASAADAEEDASALVPNHSEKSELPPLDIEERKCSGSTPELATVEGKVPDIALTRLEKNTSNANAFIQQSFDSLLPVLAGKLLWARKEIFFYCIGIESFLEESPAADLEVSVDSLLVTPGSTPATGSTPNLVGQSVGNSRLCVSASANLKESDNSLPENRLFSSLSLLLSIESSPSPNRLSGNSSRPSVEYPILSYSFSIWDMLPQQNHVDRVLTLRLLLSLKLNEISLVPKYLSLFGASKAGYLLSVLAELALFYSLRSQLGNTSAFPQNQQKNMNPDSEAAKLELERILHGLILQSD</sequence>
<comment type="caution">
    <text evidence="2">The sequence shown here is derived from an EMBL/GenBank/DDBJ whole genome shotgun (WGS) entry which is preliminary data.</text>
</comment>
<feature type="region of interest" description="Disordered" evidence="1">
    <location>
        <begin position="1"/>
        <end position="78"/>
    </location>
</feature>
<evidence type="ECO:0000313" key="3">
    <source>
        <dbReference type="Proteomes" id="UP001420932"/>
    </source>
</evidence>
<proteinExistence type="predicted"/>
<dbReference type="EMBL" id="JBBNAF010000027">
    <property type="protein sequence ID" value="KAK9082376.1"/>
    <property type="molecule type" value="Genomic_DNA"/>
</dbReference>
<evidence type="ECO:0000256" key="1">
    <source>
        <dbReference type="SAM" id="MobiDB-lite"/>
    </source>
</evidence>
<evidence type="ECO:0000313" key="2">
    <source>
        <dbReference type="EMBL" id="KAK9082376.1"/>
    </source>
</evidence>